<proteinExistence type="predicted"/>
<reference evidence="3" key="1">
    <citation type="journal article" date="2023" name="Mar. Drugs">
        <title>Gemmata algarum, a Novel Planctomycete Isolated from an Algal Mat, Displays Antimicrobial Activity.</title>
        <authorList>
            <person name="Kumar G."/>
            <person name="Kallscheuer N."/>
            <person name="Kashif M."/>
            <person name="Ahamad S."/>
            <person name="Jagadeeshwari U."/>
            <person name="Pannikurungottu S."/>
            <person name="Haufschild T."/>
            <person name="Kabuu M."/>
            <person name="Sasikala C."/>
            <person name="Jogler C."/>
            <person name="Ramana C."/>
        </authorList>
    </citation>
    <scope>NUCLEOTIDE SEQUENCE [LARGE SCALE GENOMIC DNA]</scope>
    <source>
        <strain evidence="3">JC673</strain>
    </source>
</reference>
<keyword evidence="1" id="KW-0472">Membrane</keyword>
<gene>
    <name evidence="2" type="ORF">R5W23_002556</name>
</gene>
<sequence length="201" mass="21416">MSDSPAPELIFHRGDQASVKMACMYCGAPATHTHERRVTNPRLDAPSRSGAGGNVSLGDDPISGCIALVLLPLVLYGLWGDLRAGWRHRAACRVAPPLDPPDTLVTTTTCDRHRHYARRFTRAVLTVCAACALLWVGVVLLRHQPGGAPLWLVVGALVGTLAAPLIFVVVYDAVGPVRVSKVTRDSVTMGGVRSAYFDAPG</sequence>
<accession>A0ABU5F198</accession>
<feature type="transmembrane region" description="Helical" evidence="1">
    <location>
        <begin position="61"/>
        <end position="79"/>
    </location>
</feature>
<comment type="caution">
    <text evidence="2">The sequence shown here is derived from an EMBL/GenBank/DDBJ whole genome shotgun (WGS) entry which is preliminary data.</text>
</comment>
<dbReference type="EMBL" id="JAXBLV010000190">
    <property type="protein sequence ID" value="MDY3561279.1"/>
    <property type="molecule type" value="Genomic_DNA"/>
</dbReference>
<feature type="transmembrane region" description="Helical" evidence="1">
    <location>
        <begin position="148"/>
        <end position="171"/>
    </location>
</feature>
<evidence type="ECO:0000256" key="1">
    <source>
        <dbReference type="SAM" id="Phobius"/>
    </source>
</evidence>
<keyword evidence="1" id="KW-0812">Transmembrane</keyword>
<name>A0ABU5F198_9BACT</name>
<evidence type="ECO:0000313" key="2">
    <source>
        <dbReference type="EMBL" id="MDY3561279.1"/>
    </source>
</evidence>
<feature type="transmembrane region" description="Helical" evidence="1">
    <location>
        <begin position="123"/>
        <end position="142"/>
    </location>
</feature>
<keyword evidence="1" id="KW-1133">Transmembrane helix</keyword>
<organism evidence="2 3">
    <name type="scientific">Gemmata algarum</name>
    <dbReference type="NCBI Taxonomy" id="2975278"/>
    <lineage>
        <taxon>Bacteria</taxon>
        <taxon>Pseudomonadati</taxon>
        <taxon>Planctomycetota</taxon>
        <taxon>Planctomycetia</taxon>
        <taxon>Gemmatales</taxon>
        <taxon>Gemmataceae</taxon>
        <taxon>Gemmata</taxon>
    </lineage>
</organism>
<dbReference type="Proteomes" id="UP001272242">
    <property type="component" value="Unassembled WGS sequence"/>
</dbReference>
<protein>
    <submittedName>
        <fullName evidence="2">Uncharacterized protein</fullName>
    </submittedName>
</protein>
<keyword evidence="3" id="KW-1185">Reference proteome</keyword>
<evidence type="ECO:0000313" key="3">
    <source>
        <dbReference type="Proteomes" id="UP001272242"/>
    </source>
</evidence>
<dbReference type="RefSeq" id="WP_320687716.1">
    <property type="nucleotide sequence ID" value="NZ_JAXBLV010000190.1"/>
</dbReference>